<evidence type="ECO:0000256" key="1">
    <source>
        <dbReference type="ARBA" id="ARBA00007825"/>
    </source>
</evidence>
<accession>A0A6J4S0D8</accession>
<dbReference type="PANTHER" id="PTHR33711">
    <property type="entry name" value="DIOXYGENASE, PUTATIVE (AFU_ORTHOLOGUE AFUA_2G02910)-RELATED"/>
    <property type="match status" value="1"/>
</dbReference>
<dbReference type="GO" id="GO:0008199">
    <property type="term" value="F:ferric iron binding"/>
    <property type="evidence" value="ECO:0007669"/>
    <property type="project" value="InterPro"/>
</dbReference>
<gene>
    <name evidence="5" type="ORF">AVDCRST_MAG02-4436</name>
</gene>
<reference evidence="5" key="1">
    <citation type="submission" date="2020-02" db="EMBL/GenBank/DDBJ databases">
        <authorList>
            <person name="Meier V. D."/>
        </authorList>
    </citation>
    <scope>NUCLEOTIDE SEQUENCE</scope>
    <source>
        <strain evidence="5">AVDCRST_MAG02</strain>
    </source>
</reference>
<dbReference type="PROSITE" id="PS00083">
    <property type="entry name" value="INTRADIOL_DIOXYGENAS"/>
    <property type="match status" value="1"/>
</dbReference>
<proteinExistence type="inferred from homology"/>
<evidence type="ECO:0000259" key="4">
    <source>
        <dbReference type="PROSITE" id="PS00083"/>
    </source>
</evidence>
<dbReference type="SUPFAM" id="SSF49482">
    <property type="entry name" value="Aromatic compound dioxygenase"/>
    <property type="match status" value="1"/>
</dbReference>
<evidence type="ECO:0000256" key="2">
    <source>
        <dbReference type="ARBA" id="ARBA00022964"/>
    </source>
</evidence>
<protein>
    <submittedName>
        <fullName evidence="5">Protocatechuate 3,4-dioxygenase alpha chain</fullName>
        <ecNumber evidence="5">1.13.11.3</ecNumber>
    </submittedName>
</protein>
<dbReference type="AlphaFoldDB" id="A0A6J4S0D8"/>
<name>A0A6J4S0D8_9ACTN</name>
<dbReference type="Gene3D" id="2.60.130.10">
    <property type="entry name" value="Aromatic compound dioxygenase"/>
    <property type="match status" value="1"/>
</dbReference>
<dbReference type="InterPro" id="IPR012786">
    <property type="entry name" value="Protocat_dOase_a"/>
</dbReference>
<dbReference type="EMBL" id="CADCVH010000123">
    <property type="protein sequence ID" value="CAA9479862.1"/>
    <property type="molecule type" value="Genomic_DNA"/>
</dbReference>
<sequence length="184" mass="19472">MSPGRGLEPTPSQTIGPFFHDALLERDPTGLVPPEHPGAVRISGVIYDGAGDPVPDAMVEVWQADAAGRYGSEGFSGFGRSGTDEHGRFSFTTVKPGPVPGPDGTPQAPHVNVSVFARGLLRQVTTRLYFPDEEEANAADPVLTSVEDAGLRETLISHDEGGGSYGFDVRLQGDGQTAFFEFGE</sequence>
<dbReference type="NCBIfam" id="TIGR02423">
    <property type="entry name" value="protocat_alph"/>
    <property type="match status" value="1"/>
</dbReference>
<dbReference type="Pfam" id="PF00775">
    <property type="entry name" value="Dioxygenase_C"/>
    <property type="match status" value="1"/>
</dbReference>
<dbReference type="PANTHER" id="PTHR33711:SF9">
    <property type="entry name" value="PROTOCATECHUATE 3,4-DIOXYGENASE ALPHA CHAIN"/>
    <property type="match status" value="1"/>
</dbReference>
<dbReference type="InterPro" id="IPR050770">
    <property type="entry name" value="Intradiol_RC_Dioxygenase"/>
</dbReference>
<dbReference type="EC" id="1.13.11.3" evidence="5"/>
<dbReference type="InterPro" id="IPR000627">
    <property type="entry name" value="Intradiol_dOase_C"/>
</dbReference>
<evidence type="ECO:0000256" key="3">
    <source>
        <dbReference type="ARBA" id="ARBA00023002"/>
    </source>
</evidence>
<dbReference type="InterPro" id="IPR015889">
    <property type="entry name" value="Intradiol_dOase_core"/>
</dbReference>
<dbReference type="GO" id="GO:0018578">
    <property type="term" value="F:protocatechuate 3,4-dioxygenase activity"/>
    <property type="evidence" value="ECO:0007669"/>
    <property type="project" value="UniProtKB-EC"/>
</dbReference>
<organism evidence="5">
    <name type="scientific">uncultured Rubrobacteraceae bacterium</name>
    <dbReference type="NCBI Taxonomy" id="349277"/>
    <lineage>
        <taxon>Bacteria</taxon>
        <taxon>Bacillati</taxon>
        <taxon>Actinomycetota</taxon>
        <taxon>Rubrobacteria</taxon>
        <taxon>Rubrobacterales</taxon>
        <taxon>Rubrobacteraceae</taxon>
        <taxon>environmental samples</taxon>
    </lineage>
</organism>
<comment type="similarity">
    <text evidence="1">Belongs to the intradiol ring-cleavage dioxygenase family.</text>
</comment>
<keyword evidence="3 5" id="KW-0560">Oxidoreductase</keyword>
<dbReference type="CDD" id="cd03463">
    <property type="entry name" value="3_4-PCD_alpha"/>
    <property type="match status" value="1"/>
</dbReference>
<feature type="domain" description="Intradiol ring-cleavage dioxygenases" evidence="4">
    <location>
        <begin position="42"/>
        <end position="70"/>
    </location>
</feature>
<evidence type="ECO:0000313" key="5">
    <source>
        <dbReference type="EMBL" id="CAA9479862.1"/>
    </source>
</evidence>
<keyword evidence="2 5" id="KW-0223">Dioxygenase</keyword>